<dbReference type="EMBL" id="CP001399">
    <property type="protein sequence ID" value="ACP34625.1"/>
    <property type="molecule type" value="Genomic_DNA"/>
</dbReference>
<evidence type="ECO:0000313" key="2">
    <source>
        <dbReference type="EMBL" id="ACP34625.1"/>
    </source>
</evidence>
<accession>C3MLM7</accession>
<protein>
    <submittedName>
        <fullName evidence="2">Uncharacterized protein</fullName>
    </submittedName>
</protein>
<dbReference type="KEGG" id="sis:LS215_2971"/>
<keyword evidence="1" id="KW-0472">Membrane</keyword>
<reference evidence="2 3" key="1">
    <citation type="journal article" date="2009" name="Proc. Natl. Acad. Sci. U.S.A.">
        <title>Biogeography of the Sulfolobus islandicus pan-genome.</title>
        <authorList>
            <person name="Reno M.L."/>
            <person name="Held N.L."/>
            <person name="Fields C.J."/>
            <person name="Burke P.V."/>
            <person name="Whitaker R.J."/>
        </authorList>
    </citation>
    <scope>NUCLEOTIDE SEQUENCE [LARGE SCALE GENOMIC DNA]</scope>
    <source>
        <strain evidence="3">L.S.2.15 / Lassen #1</strain>
    </source>
</reference>
<keyword evidence="1" id="KW-1133">Transmembrane helix</keyword>
<name>C3MLM7_SACI2</name>
<keyword evidence="1" id="KW-0812">Transmembrane</keyword>
<dbReference type="HOGENOM" id="CLU_2565909_0_0_2"/>
<dbReference type="GeneID" id="58787409"/>
<proteinExistence type="predicted"/>
<dbReference type="Proteomes" id="UP000001747">
    <property type="component" value="Chromosome"/>
</dbReference>
<feature type="transmembrane region" description="Helical" evidence="1">
    <location>
        <begin position="50"/>
        <end position="68"/>
    </location>
</feature>
<dbReference type="AlphaFoldDB" id="C3MLM7"/>
<gene>
    <name evidence="2" type="ordered locus">LS215_2971</name>
</gene>
<organism evidence="2 3">
    <name type="scientific">Saccharolobus islandicus (strain L.S.2.15 / Lassen #1)</name>
    <name type="common">Sulfolobus islandicus</name>
    <dbReference type="NCBI Taxonomy" id="429572"/>
    <lineage>
        <taxon>Archaea</taxon>
        <taxon>Thermoproteota</taxon>
        <taxon>Thermoprotei</taxon>
        <taxon>Sulfolobales</taxon>
        <taxon>Sulfolobaceae</taxon>
        <taxon>Saccharolobus</taxon>
    </lineage>
</organism>
<evidence type="ECO:0000313" key="3">
    <source>
        <dbReference type="Proteomes" id="UP000001747"/>
    </source>
</evidence>
<evidence type="ECO:0000256" key="1">
    <source>
        <dbReference type="SAM" id="Phobius"/>
    </source>
</evidence>
<sequence>MYAFSQAFSTSSGGFRISLIASNDNSPTKGYYSGFTPALTWLLATRFNRFVYFFYILYINGLIASIAWPKKQYETGNGISI</sequence>
<dbReference type="RefSeq" id="WP_012713046.1">
    <property type="nucleotide sequence ID" value="NC_012589.1"/>
</dbReference>